<dbReference type="AlphaFoldDB" id="A0A371RIQ3"/>
<gene>
    <name evidence="6" type="ORF">DX908_08655</name>
</gene>
<dbReference type="EMBL" id="QUQO01000001">
    <property type="protein sequence ID" value="RFB05318.1"/>
    <property type="molecule type" value="Genomic_DNA"/>
</dbReference>
<evidence type="ECO:0000256" key="5">
    <source>
        <dbReference type="SAM" id="Phobius"/>
    </source>
</evidence>
<dbReference type="Pfam" id="PF04228">
    <property type="entry name" value="Zn_peptidase"/>
    <property type="match status" value="1"/>
</dbReference>
<evidence type="ECO:0000256" key="4">
    <source>
        <dbReference type="ARBA" id="ARBA00023136"/>
    </source>
</evidence>
<dbReference type="RefSeq" id="WP_116391950.1">
    <property type="nucleotide sequence ID" value="NZ_QUQO01000001.1"/>
</dbReference>
<accession>A0A371RIQ3</accession>
<evidence type="ECO:0000256" key="2">
    <source>
        <dbReference type="ARBA" id="ARBA00022692"/>
    </source>
</evidence>
<evidence type="ECO:0000256" key="3">
    <source>
        <dbReference type="ARBA" id="ARBA00022989"/>
    </source>
</evidence>
<evidence type="ECO:0000313" key="6">
    <source>
        <dbReference type="EMBL" id="RFB05318.1"/>
    </source>
</evidence>
<dbReference type="PANTHER" id="PTHR30168">
    <property type="entry name" value="PUTATIVE MEMBRANE PROTEIN YPFJ"/>
    <property type="match status" value="1"/>
</dbReference>
<keyword evidence="4 5" id="KW-0472">Membrane</keyword>
<keyword evidence="3 5" id="KW-1133">Transmembrane helix</keyword>
<keyword evidence="2 5" id="KW-0812">Transmembrane</keyword>
<organism evidence="6 7">
    <name type="scientific">Parvularcula marina</name>
    <dbReference type="NCBI Taxonomy" id="2292771"/>
    <lineage>
        <taxon>Bacteria</taxon>
        <taxon>Pseudomonadati</taxon>
        <taxon>Pseudomonadota</taxon>
        <taxon>Alphaproteobacteria</taxon>
        <taxon>Parvularculales</taxon>
        <taxon>Parvularculaceae</taxon>
        <taxon>Parvularcula</taxon>
    </lineage>
</organism>
<dbReference type="PANTHER" id="PTHR30168:SF0">
    <property type="entry name" value="INNER MEMBRANE PROTEIN"/>
    <property type="match status" value="1"/>
</dbReference>
<dbReference type="InParanoid" id="A0A371RIQ3"/>
<dbReference type="FunCoup" id="A0A371RIQ3">
    <property type="interactions" value="45"/>
</dbReference>
<dbReference type="Proteomes" id="UP000264589">
    <property type="component" value="Unassembled WGS sequence"/>
</dbReference>
<dbReference type="OrthoDB" id="9774900at2"/>
<dbReference type="GO" id="GO:0016020">
    <property type="term" value="C:membrane"/>
    <property type="evidence" value="ECO:0007669"/>
    <property type="project" value="UniProtKB-SubCell"/>
</dbReference>
<evidence type="ECO:0000313" key="7">
    <source>
        <dbReference type="Proteomes" id="UP000264589"/>
    </source>
</evidence>
<protein>
    <submittedName>
        <fullName evidence="6">Neutral zinc metallopeptidase</fullName>
    </submittedName>
</protein>
<dbReference type="InterPro" id="IPR007343">
    <property type="entry name" value="Uncharacterised_pept_Zn_put"/>
</dbReference>
<proteinExistence type="predicted"/>
<feature type="transmembrane region" description="Helical" evidence="5">
    <location>
        <begin position="21"/>
        <end position="52"/>
    </location>
</feature>
<sequence length="292" mass="31764">MARWDNRRRSDNVERRAGQAVGAGAIFMLIRFIFSKFGIVGVAVVVAGYFGLKQIGIDPLQLLAGGSPTQSTEVGDGQYDDEILAVVASTEDIWARVFREEGLNGGIYPAPKVVIFSGAVSTACGTAPSSVGPFYCPGDRKVYFDTIFFKELETRFNAGGDFPRAYVIAHEVGHHVQTVVGISDQVRSAQGRMGQSESNQMQVRMELQADCLAGLWANGERRQALEPGDIEEALTAAAAIGDDTLQRRSGGTIKPETFTHGTSEQRKRWFYRGFDAGSFGACDTFQVPYSQL</sequence>
<evidence type="ECO:0000256" key="1">
    <source>
        <dbReference type="ARBA" id="ARBA00004167"/>
    </source>
</evidence>
<name>A0A371RIQ3_9PROT</name>
<keyword evidence="7" id="KW-1185">Reference proteome</keyword>
<comment type="caution">
    <text evidence="6">The sequence shown here is derived from an EMBL/GenBank/DDBJ whole genome shotgun (WGS) entry which is preliminary data.</text>
</comment>
<reference evidence="6 7" key="1">
    <citation type="submission" date="2018-08" db="EMBL/GenBank/DDBJ databases">
        <title>Parvularcula sp. SM1705, isolated from surface water of the South Sea China.</title>
        <authorList>
            <person name="Sun L."/>
        </authorList>
    </citation>
    <scope>NUCLEOTIDE SEQUENCE [LARGE SCALE GENOMIC DNA]</scope>
    <source>
        <strain evidence="6 7">SM1705</strain>
    </source>
</reference>
<comment type="subcellular location">
    <subcellularLocation>
        <location evidence="1">Membrane</location>
        <topology evidence="1">Single-pass membrane protein</topology>
    </subcellularLocation>
</comment>